<organism evidence="4 5">
    <name type="scientific">Candidatus Amulumruptor caecigallinarius</name>
    <dbReference type="NCBI Taxonomy" id="2109911"/>
    <lineage>
        <taxon>Bacteria</taxon>
        <taxon>Pseudomonadati</taxon>
        <taxon>Bacteroidota</taxon>
        <taxon>Bacteroidia</taxon>
        <taxon>Bacteroidales</taxon>
        <taxon>Muribaculaceae</taxon>
        <taxon>Candidatus Amulumruptor</taxon>
    </lineage>
</organism>
<evidence type="ECO:0000259" key="3">
    <source>
        <dbReference type="Pfam" id="PF00535"/>
    </source>
</evidence>
<evidence type="ECO:0000256" key="2">
    <source>
        <dbReference type="ARBA" id="ARBA00022679"/>
    </source>
</evidence>
<gene>
    <name evidence="4" type="ORF">K8V47_09180</name>
</gene>
<dbReference type="SUPFAM" id="SSF53448">
    <property type="entry name" value="Nucleotide-diphospho-sugar transferases"/>
    <property type="match status" value="1"/>
</dbReference>
<feature type="domain" description="Glycosyltransferase 2-like" evidence="3">
    <location>
        <begin position="4"/>
        <end position="173"/>
    </location>
</feature>
<evidence type="ECO:0000313" key="4">
    <source>
        <dbReference type="EMBL" id="HJE39913.1"/>
    </source>
</evidence>
<proteinExistence type="predicted"/>
<keyword evidence="1" id="KW-0328">Glycosyltransferase</keyword>
<dbReference type="GO" id="GO:0016758">
    <property type="term" value="F:hexosyltransferase activity"/>
    <property type="evidence" value="ECO:0007669"/>
    <property type="project" value="UniProtKB-ARBA"/>
</dbReference>
<sequence length="336" mass="38591">MKVSVIIPAYNTADMLSACLDSVISQSMTDWECIVVNDGSSDNTAEVLERYSAQDNRIKVITQDNAGVSAARNRGLDEATGEFVTFIDSDDYIDSGYFEQALSVIYRTDASMLISGYVEERKSASGDVISRFSSRMPHSYIPDAEDTYILRRNQCAALLFDTSASYWGYIRNWFRLAAIKKSGLRFDSSLKYNEDRSFTLHYLAAGPHDAVNTVFNRPNYHYVLRSGSAMNQGFNPNHLIELEAFKNLCKLERKFFRDRRLNIAIRHAGLVRKFYLTGLAMRMGRYDSAVAEKMERIERDMLSLRDFLPPYASCSRVMMKRWLQNKKHRLSHIFKK</sequence>
<keyword evidence="2" id="KW-0808">Transferase</keyword>
<evidence type="ECO:0000313" key="5">
    <source>
        <dbReference type="Proteomes" id="UP000711407"/>
    </source>
</evidence>
<dbReference type="Proteomes" id="UP000711407">
    <property type="component" value="Unassembled WGS sequence"/>
</dbReference>
<dbReference type="EMBL" id="DYXT01000047">
    <property type="protein sequence ID" value="HJE39913.1"/>
    <property type="molecule type" value="Genomic_DNA"/>
</dbReference>
<reference evidence="4" key="1">
    <citation type="journal article" date="2021" name="PeerJ">
        <title>Extensive microbial diversity within the chicken gut microbiome revealed by metagenomics and culture.</title>
        <authorList>
            <person name="Gilroy R."/>
            <person name="Ravi A."/>
            <person name="Getino M."/>
            <person name="Pursley I."/>
            <person name="Horton D.L."/>
            <person name="Alikhan N.F."/>
            <person name="Baker D."/>
            <person name="Gharbi K."/>
            <person name="Hall N."/>
            <person name="Watson M."/>
            <person name="Adriaenssens E.M."/>
            <person name="Foster-Nyarko E."/>
            <person name="Jarju S."/>
            <person name="Secka A."/>
            <person name="Antonio M."/>
            <person name="Oren A."/>
            <person name="Chaudhuri R.R."/>
            <person name="La Ragione R."/>
            <person name="Hildebrand F."/>
            <person name="Pallen M.J."/>
        </authorList>
    </citation>
    <scope>NUCLEOTIDE SEQUENCE</scope>
    <source>
        <strain evidence="4">4100</strain>
    </source>
</reference>
<dbReference type="InterPro" id="IPR001173">
    <property type="entry name" value="Glyco_trans_2-like"/>
</dbReference>
<reference evidence="4" key="2">
    <citation type="submission" date="2021-09" db="EMBL/GenBank/DDBJ databases">
        <authorList>
            <person name="Gilroy R."/>
        </authorList>
    </citation>
    <scope>NUCLEOTIDE SEQUENCE</scope>
    <source>
        <strain evidence="4">4100</strain>
    </source>
</reference>
<dbReference type="PANTHER" id="PTHR22916:SF51">
    <property type="entry name" value="GLYCOSYLTRANSFERASE EPSH-RELATED"/>
    <property type="match status" value="1"/>
</dbReference>
<dbReference type="Pfam" id="PF00535">
    <property type="entry name" value="Glycos_transf_2"/>
    <property type="match status" value="1"/>
</dbReference>
<name>A0A4Q0U9V8_9BACT</name>
<dbReference type="InterPro" id="IPR029044">
    <property type="entry name" value="Nucleotide-diphossugar_trans"/>
</dbReference>
<dbReference type="Gene3D" id="3.90.550.10">
    <property type="entry name" value="Spore Coat Polysaccharide Biosynthesis Protein SpsA, Chain A"/>
    <property type="match status" value="1"/>
</dbReference>
<evidence type="ECO:0000256" key="1">
    <source>
        <dbReference type="ARBA" id="ARBA00022676"/>
    </source>
</evidence>
<protein>
    <submittedName>
        <fullName evidence="4">Glycosyltransferase family 2 protein</fullName>
    </submittedName>
</protein>
<accession>A0A4Q0U9V8</accession>
<dbReference type="AlphaFoldDB" id="A0A4Q0U9V8"/>
<dbReference type="PANTHER" id="PTHR22916">
    <property type="entry name" value="GLYCOSYLTRANSFERASE"/>
    <property type="match status" value="1"/>
</dbReference>
<comment type="caution">
    <text evidence="4">The sequence shown here is derived from an EMBL/GenBank/DDBJ whole genome shotgun (WGS) entry which is preliminary data.</text>
</comment>
<dbReference type="CDD" id="cd00761">
    <property type="entry name" value="Glyco_tranf_GTA_type"/>
    <property type="match status" value="1"/>
</dbReference>